<organism evidence="2 3">
    <name type="scientific">Orchesella cincta</name>
    <name type="common">Springtail</name>
    <name type="synonym">Podura cincta</name>
    <dbReference type="NCBI Taxonomy" id="48709"/>
    <lineage>
        <taxon>Eukaryota</taxon>
        <taxon>Metazoa</taxon>
        <taxon>Ecdysozoa</taxon>
        <taxon>Arthropoda</taxon>
        <taxon>Hexapoda</taxon>
        <taxon>Collembola</taxon>
        <taxon>Entomobryomorpha</taxon>
        <taxon>Entomobryoidea</taxon>
        <taxon>Orchesellidae</taxon>
        <taxon>Orchesellinae</taxon>
        <taxon>Orchesella</taxon>
    </lineage>
</organism>
<comment type="caution">
    <text evidence="2">The sequence shown here is derived from an EMBL/GenBank/DDBJ whole genome shotgun (WGS) entry which is preliminary data.</text>
</comment>
<evidence type="ECO:0000313" key="3">
    <source>
        <dbReference type="Proteomes" id="UP000094527"/>
    </source>
</evidence>
<keyword evidence="1" id="KW-0472">Membrane</keyword>
<proteinExistence type="predicted"/>
<dbReference type="SUPFAM" id="SSF55797">
    <property type="entry name" value="PR-1-like"/>
    <property type="match status" value="1"/>
</dbReference>
<gene>
    <name evidence="2" type="ORF">Ocin01_08154</name>
</gene>
<sequence>MALTTEKKMLLAKIGIGLVIVGMLCGYTYVWLNWLDLEDAREAALIWHNFYRSRHGSPPLRRSANLDVIAQMCAKTTIGPLEKSTTNALIVLTRKTTTCTLAQERMASA</sequence>
<dbReference type="AlphaFoldDB" id="A0A1D2MZQ9"/>
<protein>
    <submittedName>
        <fullName evidence="2">Uncharacterized protein</fullName>
    </submittedName>
</protein>
<reference evidence="2 3" key="1">
    <citation type="journal article" date="2016" name="Genome Biol. Evol.">
        <title>Gene Family Evolution Reflects Adaptation to Soil Environmental Stressors in the Genome of the Collembolan Orchesella cincta.</title>
        <authorList>
            <person name="Faddeeva-Vakhrusheva A."/>
            <person name="Derks M.F."/>
            <person name="Anvar S.Y."/>
            <person name="Agamennone V."/>
            <person name="Suring W."/>
            <person name="Smit S."/>
            <person name="van Straalen N.M."/>
            <person name="Roelofs D."/>
        </authorList>
    </citation>
    <scope>NUCLEOTIDE SEQUENCE [LARGE SCALE GENOMIC DNA]</scope>
    <source>
        <tissue evidence="2">Mixed pool</tissue>
    </source>
</reference>
<name>A0A1D2MZQ9_ORCCI</name>
<dbReference type="InterPro" id="IPR035940">
    <property type="entry name" value="CAP_sf"/>
</dbReference>
<feature type="transmembrane region" description="Helical" evidence="1">
    <location>
        <begin position="12"/>
        <end position="32"/>
    </location>
</feature>
<evidence type="ECO:0000313" key="2">
    <source>
        <dbReference type="EMBL" id="ODM98527.1"/>
    </source>
</evidence>
<keyword evidence="1" id="KW-0812">Transmembrane</keyword>
<dbReference type="Proteomes" id="UP000094527">
    <property type="component" value="Unassembled WGS sequence"/>
</dbReference>
<keyword evidence="3" id="KW-1185">Reference proteome</keyword>
<keyword evidence="1" id="KW-1133">Transmembrane helix</keyword>
<dbReference type="EMBL" id="LJIJ01000346">
    <property type="protein sequence ID" value="ODM98527.1"/>
    <property type="molecule type" value="Genomic_DNA"/>
</dbReference>
<accession>A0A1D2MZQ9</accession>
<evidence type="ECO:0000256" key="1">
    <source>
        <dbReference type="SAM" id="Phobius"/>
    </source>
</evidence>